<feature type="region of interest" description="Disordered" evidence="6">
    <location>
        <begin position="667"/>
        <end position="706"/>
    </location>
</feature>
<gene>
    <name evidence="8" type="ORF">TrCOL_g13726</name>
</gene>
<evidence type="ECO:0000313" key="9">
    <source>
        <dbReference type="Proteomes" id="UP001165065"/>
    </source>
</evidence>
<keyword evidence="5 7" id="KW-0472">Membrane</keyword>
<accession>A0A9W7FXF5</accession>
<feature type="transmembrane region" description="Helical" evidence="7">
    <location>
        <begin position="201"/>
        <end position="221"/>
    </location>
</feature>
<feature type="compositionally biased region" description="Acidic residues" evidence="6">
    <location>
        <begin position="668"/>
        <end position="680"/>
    </location>
</feature>
<evidence type="ECO:0000256" key="2">
    <source>
        <dbReference type="ARBA" id="ARBA00008789"/>
    </source>
</evidence>
<dbReference type="GO" id="GO:0005886">
    <property type="term" value="C:plasma membrane"/>
    <property type="evidence" value="ECO:0007669"/>
    <property type="project" value="UniProtKB-ARBA"/>
</dbReference>
<evidence type="ECO:0000256" key="5">
    <source>
        <dbReference type="ARBA" id="ARBA00023136"/>
    </source>
</evidence>
<evidence type="ECO:0000313" key="8">
    <source>
        <dbReference type="EMBL" id="GMI25659.1"/>
    </source>
</evidence>
<dbReference type="Proteomes" id="UP001165065">
    <property type="component" value="Unassembled WGS sequence"/>
</dbReference>
<sequence length="706" mass="79100">MVEQDAVGRAQGVEAVGGVPQGAEARGSSGDPKDADQQGTQGRGEDDRKVKFLERGESDQGSSRRRSLLLSSDSVISSREAADSLFEQWSAGDRSEESVAAIIDSIPALAALRDRWAWFNYCMYKVLLNKVSRVAKVGSTADELTKEDAGKIGSSLAFSLFCNSSPRAAVNEWGLQFPCVQQFEEVYPEFLHFMVRLTSRLIRDAVWGLRFRVCLSALFGVGEMATDVMVAVEFFNQKHLVFGFLIVGMVGLCLFLQFALAILQNYRLGFRRTLVECLVILVGLRPALDAYRVSTAKTREKGQVFEPLLELMITRAIEMFSESIPGFVVQLAAIASGLAFSTTAALSLAFSAVSIGIVSAMFSYEYDVDAKSRYCSPSFYGCIPDTAQSRTLIFLNMVVFSVSVLFLRASSLILLWLISVTHLGLYLTVDYGLFLLYKVAMGDFIYWIPFPRSVSVFTSMSARIIMKTINDFTATLDCRQPIELGGSYWLFSTIQAFLLLPISIILYTRDFGSPDVHGWSLWMLASISISISVISLVGVLYLIKGEYRRTFWSFTTGSEYVVKLYRIGIEEEDDFIRADAVFSNNRLIWSTIDGEVKEWVSSNWRRWKKEKPIWLDAAMEASIPLDMIPEEDRDVTRKKRATMSMEEKIKVRQMRSTMNFKKILDMKFDDDDDDDDDDDRTGESTGNLPGDSQRVNRGSSKVAPST</sequence>
<dbReference type="AlphaFoldDB" id="A0A9W7FXF5"/>
<keyword evidence="9" id="KW-1185">Reference proteome</keyword>
<protein>
    <submittedName>
        <fullName evidence="8">Uncharacterized protein</fullName>
    </submittedName>
</protein>
<feature type="region of interest" description="Disordered" evidence="6">
    <location>
        <begin position="1"/>
        <end position="66"/>
    </location>
</feature>
<evidence type="ECO:0000256" key="3">
    <source>
        <dbReference type="ARBA" id="ARBA00022692"/>
    </source>
</evidence>
<dbReference type="EMBL" id="BRYA01000614">
    <property type="protein sequence ID" value="GMI25659.1"/>
    <property type="molecule type" value="Genomic_DNA"/>
</dbReference>
<proteinExistence type="inferred from homology"/>
<keyword evidence="4 7" id="KW-1133">Transmembrane helix</keyword>
<keyword evidence="3 7" id="KW-0812">Transmembrane</keyword>
<evidence type="ECO:0000256" key="4">
    <source>
        <dbReference type="ARBA" id="ARBA00022989"/>
    </source>
</evidence>
<evidence type="ECO:0000256" key="6">
    <source>
        <dbReference type="SAM" id="MobiDB-lite"/>
    </source>
</evidence>
<evidence type="ECO:0000256" key="7">
    <source>
        <dbReference type="SAM" id="Phobius"/>
    </source>
</evidence>
<comment type="subcellular location">
    <subcellularLocation>
        <location evidence="1">Membrane</location>
        <topology evidence="1">Multi-pass membrane protein</topology>
    </subcellularLocation>
</comment>
<reference evidence="9" key="1">
    <citation type="journal article" date="2023" name="Commun. Biol.">
        <title>Genome analysis of Parmales, the sister group of diatoms, reveals the evolutionary specialization of diatoms from phago-mixotrophs to photoautotrophs.</title>
        <authorList>
            <person name="Ban H."/>
            <person name="Sato S."/>
            <person name="Yoshikawa S."/>
            <person name="Yamada K."/>
            <person name="Nakamura Y."/>
            <person name="Ichinomiya M."/>
            <person name="Sato N."/>
            <person name="Blanc-Mathieu R."/>
            <person name="Endo H."/>
            <person name="Kuwata A."/>
            <person name="Ogata H."/>
        </authorList>
    </citation>
    <scope>NUCLEOTIDE SEQUENCE [LARGE SCALE GENOMIC DNA]</scope>
</reference>
<feature type="compositionally biased region" description="Basic and acidic residues" evidence="6">
    <location>
        <begin position="43"/>
        <end position="58"/>
    </location>
</feature>
<feature type="transmembrane region" description="Helical" evidence="7">
    <location>
        <begin position="488"/>
        <end position="507"/>
    </location>
</feature>
<feature type="transmembrane region" description="Helical" evidence="7">
    <location>
        <begin position="519"/>
        <end position="543"/>
    </location>
</feature>
<feature type="compositionally biased region" description="Polar residues" evidence="6">
    <location>
        <begin position="693"/>
        <end position="706"/>
    </location>
</feature>
<dbReference type="InterPro" id="IPR018629">
    <property type="entry name" value="XK-rel"/>
</dbReference>
<dbReference type="Pfam" id="PF09815">
    <property type="entry name" value="XK-related"/>
    <property type="match status" value="1"/>
</dbReference>
<organism evidence="8 9">
    <name type="scientific">Triparma columacea</name>
    <dbReference type="NCBI Taxonomy" id="722753"/>
    <lineage>
        <taxon>Eukaryota</taxon>
        <taxon>Sar</taxon>
        <taxon>Stramenopiles</taxon>
        <taxon>Ochrophyta</taxon>
        <taxon>Bolidophyceae</taxon>
        <taxon>Parmales</taxon>
        <taxon>Triparmaceae</taxon>
        <taxon>Triparma</taxon>
    </lineage>
</organism>
<comment type="caution">
    <text evidence="8">The sequence shown here is derived from an EMBL/GenBank/DDBJ whole genome shotgun (WGS) entry which is preliminary data.</text>
</comment>
<feature type="transmembrane region" description="Helical" evidence="7">
    <location>
        <begin position="393"/>
        <end position="419"/>
    </location>
</feature>
<dbReference type="OrthoDB" id="197540at2759"/>
<feature type="transmembrane region" description="Helical" evidence="7">
    <location>
        <begin position="346"/>
        <end position="364"/>
    </location>
</feature>
<name>A0A9W7FXF5_9STRA</name>
<evidence type="ECO:0000256" key="1">
    <source>
        <dbReference type="ARBA" id="ARBA00004141"/>
    </source>
</evidence>
<feature type="transmembrane region" description="Helical" evidence="7">
    <location>
        <begin position="241"/>
        <end position="263"/>
    </location>
</feature>
<comment type="similarity">
    <text evidence="2">Belongs to the XK family.</text>
</comment>